<dbReference type="InterPro" id="IPR043128">
    <property type="entry name" value="Rev_trsase/Diguanyl_cyclase"/>
</dbReference>
<gene>
    <name evidence="9" type="primary">LOC101508632</name>
</gene>
<keyword evidence="2" id="KW-0548">Nucleotidyltransferase</keyword>
<dbReference type="GO" id="GO:0003676">
    <property type="term" value="F:nucleic acid binding"/>
    <property type="evidence" value="ECO:0007669"/>
    <property type="project" value="InterPro"/>
</dbReference>
<dbReference type="GO" id="GO:0016787">
    <property type="term" value="F:hydrolase activity"/>
    <property type="evidence" value="ECO:0007669"/>
    <property type="project" value="UniProtKB-KW"/>
</dbReference>
<dbReference type="CDD" id="cd09274">
    <property type="entry name" value="RNase_HI_RT_Ty3"/>
    <property type="match status" value="1"/>
</dbReference>
<dbReference type="SUPFAM" id="SSF56672">
    <property type="entry name" value="DNA/RNA polymerases"/>
    <property type="match status" value="1"/>
</dbReference>
<dbReference type="STRING" id="3827.A0A1S2Z2I0"/>
<dbReference type="PROSITE" id="PS50994">
    <property type="entry name" value="INTEGRASE"/>
    <property type="match status" value="1"/>
</dbReference>
<evidence type="ECO:0000256" key="4">
    <source>
        <dbReference type="ARBA" id="ARBA00022759"/>
    </source>
</evidence>
<organism evidence="8 9">
    <name type="scientific">Cicer arietinum</name>
    <name type="common">Chickpea</name>
    <name type="synonym">Garbanzo</name>
    <dbReference type="NCBI Taxonomy" id="3827"/>
    <lineage>
        <taxon>Eukaryota</taxon>
        <taxon>Viridiplantae</taxon>
        <taxon>Streptophyta</taxon>
        <taxon>Embryophyta</taxon>
        <taxon>Tracheophyta</taxon>
        <taxon>Spermatophyta</taxon>
        <taxon>Magnoliopsida</taxon>
        <taxon>eudicotyledons</taxon>
        <taxon>Gunneridae</taxon>
        <taxon>Pentapetalae</taxon>
        <taxon>rosids</taxon>
        <taxon>fabids</taxon>
        <taxon>Fabales</taxon>
        <taxon>Fabaceae</taxon>
        <taxon>Papilionoideae</taxon>
        <taxon>50 kb inversion clade</taxon>
        <taxon>NPAAA clade</taxon>
        <taxon>Hologalegina</taxon>
        <taxon>IRL clade</taxon>
        <taxon>Cicereae</taxon>
        <taxon>Cicer</taxon>
    </lineage>
</organism>
<dbReference type="GO" id="GO:0004519">
    <property type="term" value="F:endonuclease activity"/>
    <property type="evidence" value="ECO:0007669"/>
    <property type="project" value="UniProtKB-KW"/>
</dbReference>
<dbReference type="InterPro" id="IPR041373">
    <property type="entry name" value="RT_RNaseH"/>
</dbReference>
<dbReference type="FunFam" id="3.30.70.270:FF:000020">
    <property type="entry name" value="Transposon Tf2-6 polyprotein-like Protein"/>
    <property type="match status" value="1"/>
</dbReference>
<reference evidence="9" key="1">
    <citation type="submission" date="2025-08" db="UniProtKB">
        <authorList>
            <consortium name="RefSeq"/>
        </authorList>
    </citation>
    <scope>IDENTIFICATION</scope>
    <source>
        <tissue evidence="9">Etiolated seedlings</tissue>
    </source>
</reference>
<keyword evidence="8" id="KW-1185">Reference proteome</keyword>
<dbReference type="Gene3D" id="3.30.70.270">
    <property type="match status" value="3"/>
</dbReference>
<evidence type="ECO:0000256" key="6">
    <source>
        <dbReference type="ARBA" id="ARBA00022918"/>
    </source>
</evidence>
<evidence type="ECO:0000313" key="9">
    <source>
        <dbReference type="RefSeq" id="XP_004513853.1"/>
    </source>
</evidence>
<dbReference type="InterPro" id="IPR043502">
    <property type="entry name" value="DNA/RNA_pol_sf"/>
</dbReference>
<keyword evidence="3" id="KW-0540">Nuclease</keyword>
<dbReference type="GO" id="GO:0003964">
    <property type="term" value="F:RNA-directed DNA polymerase activity"/>
    <property type="evidence" value="ECO:0007669"/>
    <property type="project" value="UniProtKB-KW"/>
</dbReference>
<evidence type="ECO:0000256" key="5">
    <source>
        <dbReference type="ARBA" id="ARBA00022801"/>
    </source>
</evidence>
<sequence length="610" mass="70693">MSPLELSELKNQLEDLITKQFIRPSVSPWGALVLLVKKKDGSMRLCIDYRKLNKVTIKNKYPLPIIDDLLDQLGGATVFSKIDLRSGYHQIRIKSKDVPKTAFRTRHRKLYAKPSKCEFWMLEVKFLGHVINKKGVAVDPSKVEAVLKWEHPRNVKEVRSFLGLAGYYRRFIRKFSQIALPLTRLTRKDQPFVWDQKCEKSFQNLKTKLTTASVLAIPDPTLRFEAYCDASLKGLGCVLMQNNQAVAYVSRQLKPHEGNYPTHDLELAAIVFALKIWRHHLYGAQFDIFSDHKSLKYLFNQRELNMRQKRWVEFLKDYEFELKYHPGKANVVADALSRKSLHMSHLMIQELALLENLRDLNLIKSNYNTLKLDKLFIKEIVRLHGVPFSIISDRDPKFTSMFWKAFQKSLGTRLHLSTSYQPQTDGQTERTIQTLEDMLRACILKEGGNWDTHLPLVEFSYNNSYHASIGMAPYEALYGRKCRTLLCWSEVGDKGIVGPEVIQETTEKIKVIKDKLKIAQSRQKSYVDIRRRPLEFEEGDHVFLRVTPTIGIGRVLKVKKLNPRFVGPFQKLLRIGPSAYRIALPPKLSNLHNVFHVSQLKKYIPNPHQI</sequence>
<dbReference type="PANTHER" id="PTHR37984:SF5">
    <property type="entry name" value="PROTEIN NYNRIN-LIKE"/>
    <property type="match status" value="1"/>
</dbReference>
<dbReference type="eggNOG" id="KOG0017">
    <property type="taxonomic scope" value="Eukaryota"/>
</dbReference>
<keyword evidence="5" id="KW-0378">Hydrolase</keyword>
<evidence type="ECO:0000256" key="3">
    <source>
        <dbReference type="ARBA" id="ARBA00022722"/>
    </source>
</evidence>
<protein>
    <submittedName>
        <fullName evidence="9">Uncharacterized protein LOC101508632</fullName>
    </submittedName>
</protein>
<evidence type="ECO:0000313" key="8">
    <source>
        <dbReference type="Proteomes" id="UP000087171"/>
    </source>
</evidence>
<dbReference type="InterPro" id="IPR056924">
    <property type="entry name" value="SH3_Tf2-1"/>
</dbReference>
<feature type="domain" description="Integrase catalytic" evidence="7">
    <location>
        <begin position="322"/>
        <end position="481"/>
    </location>
</feature>
<accession>A0A1S2Z2I0</accession>
<dbReference type="Pfam" id="PF24626">
    <property type="entry name" value="SH3_Tf2-1"/>
    <property type="match status" value="1"/>
</dbReference>
<dbReference type="InterPro" id="IPR012337">
    <property type="entry name" value="RNaseH-like_sf"/>
</dbReference>
<dbReference type="PANTHER" id="PTHR37984">
    <property type="entry name" value="PROTEIN CBG26694"/>
    <property type="match status" value="1"/>
</dbReference>
<keyword evidence="1" id="KW-0808">Transferase</keyword>
<dbReference type="Proteomes" id="UP000087171">
    <property type="component" value="Unplaced"/>
</dbReference>
<dbReference type="InterPro" id="IPR050951">
    <property type="entry name" value="Retrovirus_Pol_polyprotein"/>
</dbReference>
<dbReference type="InterPro" id="IPR000477">
    <property type="entry name" value="RT_dom"/>
</dbReference>
<name>A0A1S2Z2I0_CICAR</name>
<dbReference type="InterPro" id="IPR001584">
    <property type="entry name" value="Integrase_cat-core"/>
</dbReference>
<dbReference type="SUPFAM" id="SSF53098">
    <property type="entry name" value="Ribonuclease H-like"/>
    <property type="match status" value="1"/>
</dbReference>
<dbReference type="CDD" id="cd01647">
    <property type="entry name" value="RT_LTR"/>
    <property type="match status" value="1"/>
</dbReference>
<dbReference type="GO" id="GO:0015074">
    <property type="term" value="P:DNA integration"/>
    <property type="evidence" value="ECO:0007669"/>
    <property type="project" value="InterPro"/>
</dbReference>
<evidence type="ECO:0000259" key="7">
    <source>
        <dbReference type="PROSITE" id="PS50994"/>
    </source>
</evidence>
<evidence type="ECO:0000256" key="2">
    <source>
        <dbReference type="ARBA" id="ARBA00022695"/>
    </source>
</evidence>
<dbReference type="Gene3D" id="3.30.420.10">
    <property type="entry name" value="Ribonuclease H-like superfamily/Ribonuclease H"/>
    <property type="match status" value="1"/>
</dbReference>
<dbReference type="RefSeq" id="XP_004513853.1">
    <property type="nucleotide sequence ID" value="XM_004513796.1"/>
</dbReference>
<keyword evidence="4" id="KW-0255">Endonuclease</keyword>
<keyword evidence="6" id="KW-0695">RNA-directed DNA polymerase</keyword>
<dbReference type="PaxDb" id="3827-XP_004513853.1"/>
<dbReference type="AlphaFoldDB" id="A0A1S2Z2I0"/>
<dbReference type="Pfam" id="PF00078">
    <property type="entry name" value="RVT_1"/>
    <property type="match status" value="1"/>
</dbReference>
<evidence type="ECO:0000256" key="1">
    <source>
        <dbReference type="ARBA" id="ARBA00022679"/>
    </source>
</evidence>
<dbReference type="Pfam" id="PF17917">
    <property type="entry name" value="RT_RNaseH"/>
    <property type="match status" value="1"/>
</dbReference>
<proteinExistence type="predicted"/>
<dbReference type="OrthoDB" id="1723377at2759"/>
<dbReference type="InterPro" id="IPR036397">
    <property type="entry name" value="RNaseH_sf"/>
</dbReference>